<evidence type="ECO:0008006" key="4">
    <source>
        <dbReference type="Google" id="ProtNLM"/>
    </source>
</evidence>
<name>A0ABQ9GKY7_9NEOP</name>
<dbReference type="EMBL" id="JARBHB010000011">
    <property type="protein sequence ID" value="KAJ8872680.1"/>
    <property type="molecule type" value="Genomic_DNA"/>
</dbReference>
<evidence type="ECO:0000313" key="2">
    <source>
        <dbReference type="EMBL" id="KAJ8872680.1"/>
    </source>
</evidence>
<dbReference type="Proteomes" id="UP001159363">
    <property type="component" value="Chromosome 10"/>
</dbReference>
<protein>
    <recommendedName>
        <fullName evidence="4">Tc1-like transposase DDE domain-containing protein</fullName>
    </recommendedName>
</protein>
<dbReference type="InterPro" id="IPR036397">
    <property type="entry name" value="RNaseH_sf"/>
</dbReference>
<gene>
    <name evidence="2" type="ORF">PR048_026293</name>
</gene>
<evidence type="ECO:0000313" key="3">
    <source>
        <dbReference type="Proteomes" id="UP001159363"/>
    </source>
</evidence>
<proteinExistence type="predicted"/>
<accession>A0ABQ9GKY7</accession>
<evidence type="ECO:0000256" key="1">
    <source>
        <dbReference type="SAM" id="MobiDB-lite"/>
    </source>
</evidence>
<feature type="region of interest" description="Disordered" evidence="1">
    <location>
        <begin position="236"/>
        <end position="261"/>
    </location>
</feature>
<organism evidence="2 3">
    <name type="scientific">Dryococelus australis</name>
    <dbReference type="NCBI Taxonomy" id="614101"/>
    <lineage>
        <taxon>Eukaryota</taxon>
        <taxon>Metazoa</taxon>
        <taxon>Ecdysozoa</taxon>
        <taxon>Arthropoda</taxon>
        <taxon>Hexapoda</taxon>
        <taxon>Insecta</taxon>
        <taxon>Pterygota</taxon>
        <taxon>Neoptera</taxon>
        <taxon>Polyneoptera</taxon>
        <taxon>Phasmatodea</taxon>
        <taxon>Verophasmatodea</taxon>
        <taxon>Anareolatae</taxon>
        <taxon>Phasmatidae</taxon>
        <taxon>Eurycanthinae</taxon>
        <taxon>Dryococelus</taxon>
    </lineage>
</organism>
<dbReference type="Gene3D" id="3.30.420.10">
    <property type="entry name" value="Ribonuclease H-like superfamily/Ribonuclease H"/>
    <property type="match status" value="1"/>
</dbReference>
<reference evidence="2 3" key="1">
    <citation type="submission" date="2023-02" db="EMBL/GenBank/DDBJ databases">
        <title>LHISI_Scaffold_Assembly.</title>
        <authorList>
            <person name="Stuart O.P."/>
            <person name="Cleave R."/>
            <person name="Magrath M.J.L."/>
            <person name="Mikheyev A.S."/>
        </authorList>
    </citation>
    <scope>NUCLEOTIDE SEQUENCE [LARGE SCALE GENOMIC DNA]</scope>
    <source>
        <strain evidence="2">Daus_M_001</strain>
        <tissue evidence="2">Leg muscle</tissue>
    </source>
</reference>
<keyword evidence="3" id="KW-1185">Reference proteome</keyword>
<comment type="caution">
    <text evidence="2">The sequence shown here is derived from an EMBL/GenBank/DDBJ whole genome shotgun (WGS) entry which is preliminary data.</text>
</comment>
<sequence>MKPKRNCSHSCAVLRVLTFQTRRTGFYSWRDFRMWESCCTLPLVGGFSRRAPTSPAPCIPALLHTHFSSPSSAFKTSLLIVPKSLHSIPLKRNCDTNFQRKFQFHFLELKNDNNAGCHVSRATMQWYANNNVRRLDWPTQSPDLNPIEHLRGELDRRVRAHQALPESIAQLMEWFARGMATNPHGCPENIRREHTRQGGCCYSRKRWPYEILTGKSGFDAPSQVLWIGRISGHAPSPPTNSILSSPNTPPRPLNPLTPKNHKNRTLLPGRSLFSAFEAEQRESDKGQTVRLIKWAIASTRRVLNWRAVLSSCSVYQWDFKRGSYNFIGRKSAARLMKATVAEWLARLPPTEAIRAQSPAVSLRIFAMWESCRMMPLVGGFSRGSPFSPPFHFGAAPYPLQSSSSALKTSILRAVQISSLTLFFSVCRAVQSPGRAGALTVHFHLRASVFACRLGKSEDHTGKRKKGVVGIHRVIGSPLVDDRPIMNAIKYWVGSDVVWTNRTMVRYRTVGVIQGAYPGMKAIQRSRWRTRSYFQTGGFVLCAGGGGGLGVWCGITLLDDGGNLVKTPPNRFPLASNRRIREWDIRFQSPSRRTLH</sequence>